<dbReference type="Pfam" id="PF00884">
    <property type="entry name" value="Sulfatase"/>
    <property type="match status" value="1"/>
</dbReference>
<dbReference type="CDD" id="cd16030">
    <property type="entry name" value="iduronate-2-sulfatase"/>
    <property type="match status" value="1"/>
</dbReference>
<evidence type="ECO:0000256" key="4">
    <source>
        <dbReference type="ARBA" id="ARBA00022729"/>
    </source>
</evidence>
<keyword evidence="5" id="KW-0378">Hydrolase</keyword>
<evidence type="ECO:0000256" key="1">
    <source>
        <dbReference type="ARBA" id="ARBA00001913"/>
    </source>
</evidence>
<dbReference type="RefSeq" id="WP_344980214.1">
    <property type="nucleotide sequence ID" value="NZ_BAABFN010000007.1"/>
</dbReference>
<dbReference type="InterPro" id="IPR017850">
    <property type="entry name" value="Alkaline_phosphatase_core_sf"/>
</dbReference>
<dbReference type="InterPro" id="IPR000917">
    <property type="entry name" value="Sulfatase_N"/>
</dbReference>
<evidence type="ECO:0000256" key="3">
    <source>
        <dbReference type="ARBA" id="ARBA00022723"/>
    </source>
</evidence>
<evidence type="ECO:0000256" key="2">
    <source>
        <dbReference type="ARBA" id="ARBA00008779"/>
    </source>
</evidence>
<gene>
    <name evidence="8" type="ORF">GCM10023143_27120</name>
</gene>
<dbReference type="Gene3D" id="3.40.720.10">
    <property type="entry name" value="Alkaline Phosphatase, subunit A"/>
    <property type="match status" value="1"/>
</dbReference>
<feature type="domain" description="Sulfatase N-terminal" evidence="7">
    <location>
        <begin position="30"/>
        <end position="372"/>
    </location>
</feature>
<dbReference type="Proteomes" id="UP001501207">
    <property type="component" value="Unassembled WGS sequence"/>
</dbReference>
<name>A0ABP8G1S0_9BACT</name>
<proteinExistence type="inferred from homology"/>
<organism evidence="8 9">
    <name type="scientific">Compostibacter hankyongensis</name>
    <dbReference type="NCBI Taxonomy" id="1007089"/>
    <lineage>
        <taxon>Bacteria</taxon>
        <taxon>Pseudomonadati</taxon>
        <taxon>Bacteroidota</taxon>
        <taxon>Chitinophagia</taxon>
        <taxon>Chitinophagales</taxon>
        <taxon>Chitinophagaceae</taxon>
        <taxon>Compostibacter</taxon>
    </lineage>
</organism>
<dbReference type="InterPro" id="IPR035874">
    <property type="entry name" value="IDS"/>
</dbReference>
<reference evidence="9" key="1">
    <citation type="journal article" date="2019" name="Int. J. Syst. Evol. Microbiol.">
        <title>The Global Catalogue of Microorganisms (GCM) 10K type strain sequencing project: providing services to taxonomists for standard genome sequencing and annotation.</title>
        <authorList>
            <consortium name="The Broad Institute Genomics Platform"/>
            <consortium name="The Broad Institute Genome Sequencing Center for Infectious Disease"/>
            <person name="Wu L."/>
            <person name="Ma J."/>
        </authorList>
    </citation>
    <scope>NUCLEOTIDE SEQUENCE [LARGE SCALE GENOMIC DNA]</scope>
    <source>
        <strain evidence="9">JCM 17664</strain>
    </source>
</reference>
<protein>
    <submittedName>
        <fullName evidence="8">Sulfatase</fullName>
    </submittedName>
</protein>
<evidence type="ECO:0000256" key="5">
    <source>
        <dbReference type="ARBA" id="ARBA00022801"/>
    </source>
</evidence>
<comment type="similarity">
    <text evidence="2">Belongs to the sulfatase family.</text>
</comment>
<sequence>MKNGFFPGFLFGALALLVFSGHKASAQKKPNILFIVADDLRPTLNCYGDSFAITPNINRIAERGTVFRNAYCQEAVCNPSRASFMTGLRPNTTRVWDLKTHFRKALPEVITLPEWFKQHGYHAQSVGKIYHDPAAMQDRISWSSPETMAVTTVLGKYVLDANLHKKGSWKATATERADAPEIKYIDGMVSHAAVQILDSIKDKPFFLAVGFRRPHLPFSAPEKYWAMYDHVRLPAPANPRPPSDVPAVALKNGVELNGYTDIPDTGAISEKEIQTLIRGYYACTTFMDAQVGKLLDELDRLGLRDNTIIVFLGDNGYHLGEQDLWCKATDFENGAHIPLIIASPWQQQKGTVSTALVELVDVYPTLVELAGMKAPPNLEGSSVKPLLNDPGMSWKKAAFSQFPRPWPYKKAPALMGYSVRTKDFRYTEWQDFKTGEIRATELYDHRTDDPETKNVAHDAAYQNKIKEMHQLLKEGWKKHKP</sequence>
<dbReference type="SUPFAM" id="SSF53649">
    <property type="entry name" value="Alkaline phosphatase-like"/>
    <property type="match status" value="1"/>
</dbReference>
<accession>A0ABP8G1S0</accession>
<dbReference type="PANTHER" id="PTHR45953:SF1">
    <property type="entry name" value="IDURONATE 2-SULFATASE"/>
    <property type="match status" value="1"/>
</dbReference>
<evidence type="ECO:0000313" key="8">
    <source>
        <dbReference type="EMBL" id="GAA4315641.1"/>
    </source>
</evidence>
<evidence type="ECO:0000259" key="7">
    <source>
        <dbReference type="Pfam" id="PF00884"/>
    </source>
</evidence>
<keyword evidence="3" id="KW-0479">Metal-binding</keyword>
<evidence type="ECO:0000313" key="9">
    <source>
        <dbReference type="Proteomes" id="UP001501207"/>
    </source>
</evidence>
<comment type="cofactor">
    <cofactor evidence="1">
        <name>Ca(2+)</name>
        <dbReference type="ChEBI" id="CHEBI:29108"/>
    </cofactor>
</comment>
<keyword evidence="4" id="KW-0732">Signal</keyword>
<keyword evidence="6" id="KW-0106">Calcium</keyword>
<comment type="caution">
    <text evidence="8">The sequence shown here is derived from an EMBL/GenBank/DDBJ whole genome shotgun (WGS) entry which is preliminary data.</text>
</comment>
<keyword evidence="9" id="KW-1185">Reference proteome</keyword>
<dbReference type="EMBL" id="BAABFN010000007">
    <property type="protein sequence ID" value="GAA4315641.1"/>
    <property type="molecule type" value="Genomic_DNA"/>
</dbReference>
<evidence type="ECO:0000256" key="6">
    <source>
        <dbReference type="ARBA" id="ARBA00022837"/>
    </source>
</evidence>
<dbReference type="PANTHER" id="PTHR45953">
    <property type="entry name" value="IDURONATE 2-SULFATASE"/>
    <property type="match status" value="1"/>
</dbReference>